<evidence type="ECO:0000313" key="5">
    <source>
        <dbReference type="Proteomes" id="UP001367676"/>
    </source>
</evidence>
<dbReference type="AlphaFoldDB" id="A0AAN9Y4P0"/>
<dbReference type="GO" id="GO:0019843">
    <property type="term" value="F:rRNA binding"/>
    <property type="evidence" value="ECO:0007669"/>
    <property type="project" value="TreeGrafter"/>
</dbReference>
<dbReference type="EMBL" id="JBBCAQ010000023">
    <property type="protein sequence ID" value="KAK7588112.1"/>
    <property type="molecule type" value="Genomic_DNA"/>
</dbReference>
<dbReference type="InterPro" id="IPR009091">
    <property type="entry name" value="RCC1/BLIP-II"/>
</dbReference>
<reference evidence="4 5" key="1">
    <citation type="submission" date="2024-03" db="EMBL/GenBank/DDBJ databases">
        <title>Adaptation during the transition from Ophiocordyceps entomopathogen to insect associate is accompanied by gene loss and intensified selection.</title>
        <authorList>
            <person name="Ward C.M."/>
            <person name="Onetto C.A."/>
            <person name="Borneman A.R."/>
        </authorList>
    </citation>
    <scope>NUCLEOTIDE SEQUENCE [LARGE SCALE GENOMIC DNA]</scope>
    <source>
        <strain evidence="4">AWRI1</strain>
        <tissue evidence="4">Single Adult Female</tissue>
    </source>
</reference>
<name>A0AAN9Y4P0_9HEMI</name>
<feature type="repeat" description="RCC1" evidence="2">
    <location>
        <begin position="52"/>
        <end position="110"/>
    </location>
</feature>
<dbReference type="InterPro" id="IPR000408">
    <property type="entry name" value="Reg_chr_condens"/>
</dbReference>
<dbReference type="PRINTS" id="PR00633">
    <property type="entry name" value="RCCNDNSATION"/>
</dbReference>
<dbReference type="PANTHER" id="PTHR46337:SF1">
    <property type="entry name" value="RCC1-LIKE G EXCHANGING FACTOR-LIKE PROTEIN"/>
    <property type="match status" value="1"/>
</dbReference>
<keyword evidence="5" id="KW-1185">Reference proteome</keyword>
<dbReference type="PROSITE" id="PS50012">
    <property type="entry name" value="RCC1_3"/>
    <property type="match status" value="6"/>
</dbReference>
<dbReference type="GO" id="GO:0005085">
    <property type="term" value="F:guanyl-nucleotide exchange factor activity"/>
    <property type="evidence" value="ECO:0007669"/>
    <property type="project" value="TreeGrafter"/>
</dbReference>
<dbReference type="InterPro" id="IPR058923">
    <property type="entry name" value="RCC1-like_dom"/>
</dbReference>
<dbReference type="GO" id="GO:0070131">
    <property type="term" value="P:positive regulation of mitochondrial translation"/>
    <property type="evidence" value="ECO:0007669"/>
    <property type="project" value="TreeGrafter"/>
</dbReference>
<evidence type="ECO:0000259" key="3">
    <source>
        <dbReference type="Pfam" id="PF25390"/>
    </source>
</evidence>
<feature type="repeat" description="RCC1" evidence="2">
    <location>
        <begin position="234"/>
        <end position="286"/>
    </location>
</feature>
<evidence type="ECO:0000256" key="2">
    <source>
        <dbReference type="PROSITE-ProRule" id="PRU00235"/>
    </source>
</evidence>
<dbReference type="GO" id="GO:0005743">
    <property type="term" value="C:mitochondrial inner membrane"/>
    <property type="evidence" value="ECO:0007669"/>
    <property type="project" value="TreeGrafter"/>
</dbReference>
<dbReference type="Pfam" id="PF00415">
    <property type="entry name" value="RCC1"/>
    <property type="match status" value="1"/>
</dbReference>
<dbReference type="InterPro" id="IPR053035">
    <property type="entry name" value="Mitochondrial_GEF_domain"/>
</dbReference>
<feature type="domain" description="RCC1-like" evidence="3">
    <location>
        <begin position="52"/>
        <end position="367"/>
    </location>
</feature>
<sequence length="451" mass="49865">MTWCVMSRLLAECKHRQNQALLNQILGRGVREIVKKNKDLYLIAAASDPTRRRLYCWGFAETGALGETKIRGNTMKYASSHRPVRKKFGMTHRLVDIACGYGYTLYVTHKQNGRQLYGSGLNTDSQMGFQTVRGPKYPLKLVYNIVPVRVPLKQPEKTRVMKAAAGRAHSFVLTDKEGVFSFGNNNFGQCARRIVDDEDYSAYRELWRVSALDEECVVDIVCGHDHSLFLTESGKVLSCGNGADGQTGLGHYKACSTPTLVEGDIKDEKIVKISSASDTVLAINDKGDVFGWGNNEYFQLPLEQISQQVNTPTYLPRIRKQVGAVKDVASAGSASMVLSENGEVFVWGHGLLGKGPEFTFSQEPSLIPMTLFGYSAFREDVKVSALSCGLTTMAAVNNYGDLYTWGKNQYGQLGLGHRYDQYHPMKVSLGGSVIKVCCGVDHMVAMCLAFK</sequence>
<protein>
    <recommendedName>
        <fullName evidence="3">RCC1-like domain-containing protein</fullName>
    </recommendedName>
</protein>
<dbReference type="Proteomes" id="UP001367676">
    <property type="component" value="Unassembled WGS sequence"/>
</dbReference>
<dbReference type="PANTHER" id="PTHR46337">
    <property type="entry name" value="RCC1-LIKE G EXCHANGING FACTOR-LIKE PROTEIN"/>
    <property type="match status" value="1"/>
</dbReference>
<feature type="repeat" description="RCC1" evidence="2">
    <location>
        <begin position="114"/>
        <end position="176"/>
    </location>
</feature>
<evidence type="ECO:0000313" key="4">
    <source>
        <dbReference type="EMBL" id="KAK7588112.1"/>
    </source>
</evidence>
<organism evidence="4 5">
    <name type="scientific">Parthenolecanium corni</name>
    <dbReference type="NCBI Taxonomy" id="536013"/>
    <lineage>
        <taxon>Eukaryota</taxon>
        <taxon>Metazoa</taxon>
        <taxon>Ecdysozoa</taxon>
        <taxon>Arthropoda</taxon>
        <taxon>Hexapoda</taxon>
        <taxon>Insecta</taxon>
        <taxon>Pterygota</taxon>
        <taxon>Neoptera</taxon>
        <taxon>Paraneoptera</taxon>
        <taxon>Hemiptera</taxon>
        <taxon>Sternorrhyncha</taxon>
        <taxon>Coccoidea</taxon>
        <taxon>Coccidae</taxon>
        <taxon>Parthenolecanium</taxon>
    </lineage>
</organism>
<dbReference type="Pfam" id="PF25390">
    <property type="entry name" value="WD40_RLD"/>
    <property type="match status" value="1"/>
</dbReference>
<evidence type="ECO:0000256" key="1">
    <source>
        <dbReference type="ARBA" id="ARBA00022737"/>
    </source>
</evidence>
<dbReference type="Gene3D" id="2.130.10.30">
    <property type="entry name" value="Regulator of chromosome condensation 1/beta-lactamase-inhibitor protein II"/>
    <property type="match status" value="2"/>
</dbReference>
<keyword evidence="1" id="KW-0677">Repeat</keyword>
<comment type="caution">
    <text evidence="4">The sequence shown here is derived from an EMBL/GenBank/DDBJ whole genome shotgun (WGS) entry which is preliminary data.</text>
</comment>
<gene>
    <name evidence="4" type="ORF">V9T40_005357</name>
</gene>
<feature type="repeat" description="RCC1" evidence="2">
    <location>
        <begin position="177"/>
        <end position="233"/>
    </location>
</feature>
<feature type="repeat" description="RCC1" evidence="2">
    <location>
        <begin position="287"/>
        <end position="341"/>
    </location>
</feature>
<feature type="repeat" description="RCC1" evidence="2">
    <location>
        <begin position="400"/>
        <end position="449"/>
    </location>
</feature>
<accession>A0AAN9Y4P0</accession>
<dbReference type="SUPFAM" id="SSF50985">
    <property type="entry name" value="RCC1/BLIP-II"/>
    <property type="match status" value="1"/>
</dbReference>
<proteinExistence type="predicted"/>